<evidence type="ECO:0000256" key="1">
    <source>
        <dbReference type="SAM" id="MobiDB-lite"/>
    </source>
</evidence>
<evidence type="ECO:0000313" key="3">
    <source>
        <dbReference type="Proteomes" id="UP001148838"/>
    </source>
</evidence>
<gene>
    <name evidence="2" type="ORF">ANN_04191</name>
</gene>
<keyword evidence="3" id="KW-1185">Reference proteome</keyword>
<protein>
    <submittedName>
        <fullName evidence="2">Uncharacterized protein</fullName>
    </submittedName>
</protein>
<organism evidence="2 3">
    <name type="scientific">Periplaneta americana</name>
    <name type="common">American cockroach</name>
    <name type="synonym">Blatta americana</name>
    <dbReference type="NCBI Taxonomy" id="6978"/>
    <lineage>
        <taxon>Eukaryota</taxon>
        <taxon>Metazoa</taxon>
        <taxon>Ecdysozoa</taxon>
        <taxon>Arthropoda</taxon>
        <taxon>Hexapoda</taxon>
        <taxon>Insecta</taxon>
        <taxon>Pterygota</taxon>
        <taxon>Neoptera</taxon>
        <taxon>Polyneoptera</taxon>
        <taxon>Dictyoptera</taxon>
        <taxon>Blattodea</taxon>
        <taxon>Blattoidea</taxon>
        <taxon>Blattidae</taxon>
        <taxon>Blattinae</taxon>
        <taxon>Periplaneta</taxon>
    </lineage>
</organism>
<comment type="caution">
    <text evidence="2">The sequence shown here is derived from an EMBL/GenBank/DDBJ whole genome shotgun (WGS) entry which is preliminary data.</text>
</comment>
<evidence type="ECO:0000313" key="2">
    <source>
        <dbReference type="EMBL" id="KAJ4442602.1"/>
    </source>
</evidence>
<feature type="region of interest" description="Disordered" evidence="1">
    <location>
        <begin position="15"/>
        <end position="36"/>
    </location>
</feature>
<proteinExistence type="predicted"/>
<dbReference type="PANTHER" id="PTHR45913:SF21">
    <property type="entry name" value="DUF4371 DOMAIN-CONTAINING PROTEIN"/>
    <property type="match status" value="1"/>
</dbReference>
<accession>A0ABQ8T7W1</accession>
<dbReference type="PANTHER" id="PTHR45913">
    <property type="entry name" value="EPM2A-INTERACTING PROTEIN 1"/>
    <property type="match status" value="1"/>
</dbReference>
<dbReference type="Proteomes" id="UP001148838">
    <property type="component" value="Unassembled WGS sequence"/>
</dbReference>
<reference evidence="2 3" key="1">
    <citation type="journal article" date="2022" name="Allergy">
        <title>Genome assembly and annotation of Periplaneta americana reveal a comprehensive cockroach allergen profile.</title>
        <authorList>
            <person name="Wang L."/>
            <person name="Xiong Q."/>
            <person name="Saelim N."/>
            <person name="Wang L."/>
            <person name="Nong W."/>
            <person name="Wan A.T."/>
            <person name="Shi M."/>
            <person name="Liu X."/>
            <person name="Cao Q."/>
            <person name="Hui J.H.L."/>
            <person name="Sookrung N."/>
            <person name="Leung T.F."/>
            <person name="Tungtrongchitr A."/>
            <person name="Tsui S.K.W."/>
        </authorList>
    </citation>
    <scope>NUCLEOTIDE SEQUENCE [LARGE SCALE GENOMIC DNA]</scope>
    <source>
        <strain evidence="2">PWHHKU_190912</strain>
    </source>
</reference>
<name>A0ABQ8T7W1_PERAM</name>
<dbReference type="EMBL" id="JAJSOF020000013">
    <property type="protein sequence ID" value="KAJ4442602.1"/>
    <property type="molecule type" value="Genomic_DNA"/>
</dbReference>
<sequence>MARFCCCGDEAPGSTIQRERETDRSESEDEEEGECDEPWNIVTDNVVVITEDVQNVHLLLEYRPHIDVSLTCEHDPKLQEYCVCPQNMPQFDSEGIPNQAPETNKPMILNDPTSRNLEGSDQHTHNVTKASYKVCYVLAKRKKTFSDGEVVKEAMINDDESLFNCHNDKSSLMSSIRGLQLSHQTVAKRVEKIANNLESQLRQNLQSCEYFSLQFDESIDMSDITEFTSPGRSITTACGEIEKQVPHSTSVILRVCERGKNPDGY</sequence>
<feature type="compositionally biased region" description="Acidic residues" evidence="1">
    <location>
        <begin position="26"/>
        <end position="36"/>
    </location>
</feature>